<proteinExistence type="predicted"/>
<gene>
    <name evidence="1" type="ORF">CTP44_23940</name>
</gene>
<name>A0A5V4VZR7_SALER</name>
<dbReference type="AlphaFoldDB" id="A0A5V4VZR7"/>
<accession>A0A5V4VZR7</accession>
<sequence>MVQVFLITEVISTLGLVIQSITMTKLFLTNQAFPVIHLQGLHEVMGLIM</sequence>
<comment type="caution">
    <text evidence="1">The sequence shown here is derived from an EMBL/GenBank/DDBJ whole genome shotgun (WGS) entry which is preliminary data.</text>
</comment>
<evidence type="ECO:0000313" key="1">
    <source>
        <dbReference type="EMBL" id="EBU3610670.1"/>
    </source>
</evidence>
<protein>
    <submittedName>
        <fullName evidence="1">Phage tail protein</fullName>
    </submittedName>
</protein>
<reference evidence="1" key="1">
    <citation type="submission" date="2018-07" db="EMBL/GenBank/DDBJ databases">
        <authorList>
            <consortium name="PulseNet: The National Subtyping Network for Foodborne Disease Surveillance"/>
            <person name="Tarr C.L."/>
            <person name="Trees E."/>
            <person name="Katz L.S."/>
            <person name="Carleton-Romer H.A."/>
            <person name="Stroika S."/>
            <person name="Kucerova Z."/>
            <person name="Roache K.F."/>
            <person name="Sabol A.L."/>
            <person name="Besser J."/>
            <person name="Gerner-Smidt P."/>
        </authorList>
    </citation>
    <scope>NUCLEOTIDE SEQUENCE</scope>
    <source>
        <strain evidence="1">PNUSAS027155</strain>
    </source>
</reference>
<dbReference type="EMBL" id="AAHBUJ010000027">
    <property type="protein sequence ID" value="EBU3610670.1"/>
    <property type="molecule type" value="Genomic_DNA"/>
</dbReference>
<organism evidence="1">
    <name type="scientific">Salmonella enterica</name>
    <name type="common">Salmonella choleraesuis</name>
    <dbReference type="NCBI Taxonomy" id="28901"/>
    <lineage>
        <taxon>Bacteria</taxon>
        <taxon>Pseudomonadati</taxon>
        <taxon>Pseudomonadota</taxon>
        <taxon>Gammaproteobacteria</taxon>
        <taxon>Enterobacterales</taxon>
        <taxon>Enterobacteriaceae</taxon>
        <taxon>Salmonella</taxon>
    </lineage>
</organism>